<reference evidence="1 2" key="1">
    <citation type="journal article" date="2023" name="G3 (Bethesda)">
        <title>A chromosome-length genome assembly and annotation of blackberry (Rubus argutus, cv. 'Hillquist').</title>
        <authorList>
            <person name="Bruna T."/>
            <person name="Aryal R."/>
            <person name="Dudchenko O."/>
            <person name="Sargent D.J."/>
            <person name="Mead D."/>
            <person name="Buti M."/>
            <person name="Cavallini A."/>
            <person name="Hytonen T."/>
            <person name="Andres J."/>
            <person name="Pham M."/>
            <person name="Weisz D."/>
            <person name="Mascagni F."/>
            <person name="Usai G."/>
            <person name="Natali L."/>
            <person name="Bassil N."/>
            <person name="Fernandez G.E."/>
            <person name="Lomsadze A."/>
            <person name="Armour M."/>
            <person name="Olukolu B."/>
            <person name="Poorten T."/>
            <person name="Britton C."/>
            <person name="Davik J."/>
            <person name="Ashrafi H."/>
            <person name="Aiden E.L."/>
            <person name="Borodovsky M."/>
            <person name="Worthington M."/>
        </authorList>
    </citation>
    <scope>NUCLEOTIDE SEQUENCE [LARGE SCALE GENOMIC DNA]</scope>
    <source>
        <strain evidence="1">PI 553951</strain>
    </source>
</reference>
<dbReference type="AlphaFoldDB" id="A0AAW1VZS7"/>
<organism evidence="1 2">
    <name type="scientific">Rubus argutus</name>
    <name type="common">Southern blackberry</name>
    <dbReference type="NCBI Taxonomy" id="59490"/>
    <lineage>
        <taxon>Eukaryota</taxon>
        <taxon>Viridiplantae</taxon>
        <taxon>Streptophyta</taxon>
        <taxon>Embryophyta</taxon>
        <taxon>Tracheophyta</taxon>
        <taxon>Spermatophyta</taxon>
        <taxon>Magnoliopsida</taxon>
        <taxon>eudicotyledons</taxon>
        <taxon>Gunneridae</taxon>
        <taxon>Pentapetalae</taxon>
        <taxon>rosids</taxon>
        <taxon>fabids</taxon>
        <taxon>Rosales</taxon>
        <taxon>Rosaceae</taxon>
        <taxon>Rosoideae</taxon>
        <taxon>Rosoideae incertae sedis</taxon>
        <taxon>Rubus</taxon>
    </lineage>
</organism>
<accession>A0AAW1VZS7</accession>
<dbReference type="EMBL" id="JBEDUW010000007">
    <property type="protein sequence ID" value="KAK9913310.1"/>
    <property type="molecule type" value="Genomic_DNA"/>
</dbReference>
<gene>
    <name evidence="1" type="ORF">M0R45_037130</name>
</gene>
<evidence type="ECO:0000313" key="2">
    <source>
        <dbReference type="Proteomes" id="UP001457282"/>
    </source>
</evidence>
<keyword evidence="2" id="KW-1185">Reference proteome</keyword>
<dbReference type="PANTHER" id="PTHR35317:SF42">
    <property type="entry name" value="RETROTRANSPOSON GAG DOMAIN-CONTAINING PROTEIN"/>
    <property type="match status" value="1"/>
</dbReference>
<evidence type="ECO:0000313" key="1">
    <source>
        <dbReference type="EMBL" id="KAK9913310.1"/>
    </source>
</evidence>
<sequence length="186" mass="20923">MDLDLALREDQPVITPTSTQAQIQKADKWERSNRVALLFMKKYMNETVRGSIAENKDARAYLAAIGEKFKESSKAETGNLMIALTKAQYDGEGSVREHIMKLIDISKKLTALEIPIPDPFLVHFALESLPPTYNQLKVSYNTKKDKWTLDELIAICVQEEGRVKLEKGKSVLLVSQSGNNKWKVAG</sequence>
<comment type="caution">
    <text evidence="1">The sequence shown here is derived from an EMBL/GenBank/DDBJ whole genome shotgun (WGS) entry which is preliminary data.</text>
</comment>
<name>A0AAW1VZS7_RUBAR</name>
<dbReference type="Proteomes" id="UP001457282">
    <property type="component" value="Unassembled WGS sequence"/>
</dbReference>
<dbReference type="PANTHER" id="PTHR35317">
    <property type="entry name" value="OS04G0629600 PROTEIN"/>
    <property type="match status" value="1"/>
</dbReference>
<proteinExistence type="predicted"/>
<protein>
    <submittedName>
        <fullName evidence="1">Uncharacterized protein</fullName>
    </submittedName>
</protein>
<dbReference type="Pfam" id="PF14223">
    <property type="entry name" value="Retrotran_gag_2"/>
    <property type="match status" value="1"/>
</dbReference>